<dbReference type="AlphaFoldDB" id="A0A8B2P122"/>
<dbReference type="GO" id="GO:0016740">
    <property type="term" value="F:transferase activity"/>
    <property type="evidence" value="ECO:0007669"/>
    <property type="project" value="UniProtKB-KW"/>
</dbReference>
<dbReference type="OrthoDB" id="7973140at2"/>
<proteinExistence type="predicted"/>
<organism evidence="1 2">
    <name type="scientific">Acuticoccus sediminis</name>
    <dbReference type="NCBI Taxonomy" id="2184697"/>
    <lineage>
        <taxon>Bacteria</taxon>
        <taxon>Pseudomonadati</taxon>
        <taxon>Pseudomonadota</taxon>
        <taxon>Alphaproteobacteria</taxon>
        <taxon>Hyphomicrobiales</taxon>
        <taxon>Amorphaceae</taxon>
        <taxon>Acuticoccus</taxon>
    </lineage>
</organism>
<evidence type="ECO:0000313" key="1">
    <source>
        <dbReference type="EMBL" id="RAI03664.1"/>
    </source>
</evidence>
<sequence length="379" mass="40197">MRIGYFVHDLGDAAVARRVIMLQRGGADVALAGFHRTPTPPAEVAGIAPISLGRTADGRLAARALSVLRSRYAHAEISKALGPVDALMARNLESLAVASAVRRHLGDVPLTYELLDIHRLLLGRKGQVLRTVEGRLGADVSRVIVSSPAFVDAYLDPLSRLDCPVSLVENKLIDAPRTVMPRPAGPPWRIGLFGALRDEQSIEILADAAASGEGALEIEVHGKPSPAVFADFGATVAARPRIAFGGAYTMADLPRLYGNVHFIWCIDYYEAGANSEWLLPNRLYEGGAHGAVPIAREGTATAARLTELGIGHVLRGDPSAALADFVAGMTPERYAALAAAVARVDRSAFVADEAECRRLVDLISGREKAGQSPARAEAA</sequence>
<dbReference type="Proteomes" id="UP000249590">
    <property type="component" value="Unassembled WGS sequence"/>
</dbReference>
<name>A0A8B2P122_9HYPH</name>
<keyword evidence="1" id="KW-0808">Transferase</keyword>
<keyword evidence="2" id="KW-1185">Reference proteome</keyword>
<comment type="caution">
    <text evidence="1">The sequence shown here is derived from an EMBL/GenBank/DDBJ whole genome shotgun (WGS) entry which is preliminary data.</text>
</comment>
<gene>
    <name evidence="1" type="ORF">DLJ53_04055</name>
</gene>
<protein>
    <submittedName>
        <fullName evidence="1">Glycosyl transferase family 1</fullName>
    </submittedName>
</protein>
<dbReference type="EMBL" id="QHHQ01000001">
    <property type="protein sequence ID" value="RAI03664.1"/>
    <property type="molecule type" value="Genomic_DNA"/>
</dbReference>
<reference evidence="1 2" key="1">
    <citation type="submission" date="2018-05" db="EMBL/GenBank/DDBJ databases">
        <title>Acuticoccus sediminis sp. nov., isolated from deep-sea sediment of Indian Ocean.</title>
        <authorList>
            <person name="Liu X."/>
            <person name="Lai Q."/>
            <person name="Du Y."/>
            <person name="Sun F."/>
            <person name="Zhang X."/>
            <person name="Wang S."/>
            <person name="Shao Z."/>
        </authorList>
    </citation>
    <scope>NUCLEOTIDE SEQUENCE [LARGE SCALE GENOMIC DNA]</scope>
    <source>
        <strain evidence="1 2">PTG4-2</strain>
    </source>
</reference>
<evidence type="ECO:0000313" key="2">
    <source>
        <dbReference type="Proteomes" id="UP000249590"/>
    </source>
</evidence>
<dbReference type="RefSeq" id="WP_111342565.1">
    <property type="nucleotide sequence ID" value="NZ_JAIWKD010000001.1"/>
</dbReference>
<accession>A0A8B2P122</accession>